<evidence type="ECO:0000313" key="3">
    <source>
        <dbReference type="Proteomes" id="UP000807342"/>
    </source>
</evidence>
<protein>
    <submittedName>
        <fullName evidence="2">Uncharacterized protein</fullName>
    </submittedName>
</protein>
<gene>
    <name evidence="2" type="ORF">P691DRAFT_842780</name>
</gene>
<comment type="caution">
    <text evidence="2">The sequence shown here is derived from an EMBL/GenBank/DDBJ whole genome shotgun (WGS) entry which is preliminary data.</text>
</comment>
<keyword evidence="1" id="KW-0472">Membrane</keyword>
<sequence>MNVKIPRPIRVRKSGFVGRVLVFIVLEFGFLGLAYRWLMWPVPIYPSPFASSTEIKAITTAIAVIWHACAAFVVKDIALSVLSAECMAQYQRTGQLMPNKTDEVSQITSGLLVQTSYFFTTRPTLEYRLAFILVLLVMVLGPLGPSVISVGESLGMQHQEIHIANLTSINNFTPCYPTATAASQIEIGGGGLYGYRTIIDGLLLPGPELGLETSQDTYTYESDIAAYDYNCRWPKFSFQTSSSGISGILLADDAPFHSDLMTGALPWNIIWMANRQFFKIYFGTCQMPT</sequence>
<reference evidence="2" key="1">
    <citation type="submission" date="2020-11" db="EMBL/GenBank/DDBJ databases">
        <authorList>
            <consortium name="DOE Joint Genome Institute"/>
            <person name="Ahrendt S."/>
            <person name="Riley R."/>
            <person name="Andreopoulos W."/>
            <person name="Labutti K."/>
            <person name="Pangilinan J."/>
            <person name="Ruiz-Duenas F.J."/>
            <person name="Barrasa J.M."/>
            <person name="Sanchez-Garcia M."/>
            <person name="Camarero S."/>
            <person name="Miyauchi S."/>
            <person name="Serrano A."/>
            <person name="Linde D."/>
            <person name="Babiker R."/>
            <person name="Drula E."/>
            <person name="Ayuso-Fernandez I."/>
            <person name="Pacheco R."/>
            <person name="Padilla G."/>
            <person name="Ferreira P."/>
            <person name="Barriuso J."/>
            <person name="Kellner H."/>
            <person name="Castanera R."/>
            <person name="Alfaro M."/>
            <person name="Ramirez L."/>
            <person name="Pisabarro A.G."/>
            <person name="Kuo A."/>
            <person name="Tritt A."/>
            <person name="Lipzen A."/>
            <person name="He G."/>
            <person name="Yan M."/>
            <person name="Ng V."/>
            <person name="Cullen D."/>
            <person name="Martin F."/>
            <person name="Rosso M.-N."/>
            <person name="Henrissat B."/>
            <person name="Hibbett D."/>
            <person name="Martinez A.T."/>
            <person name="Grigoriev I.V."/>
        </authorList>
    </citation>
    <scope>NUCLEOTIDE SEQUENCE</scope>
    <source>
        <strain evidence="2">MF-IS2</strain>
    </source>
</reference>
<accession>A0A9P6BZA1</accession>
<dbReference type="OrthoDB" id="3114764at2759"/>
<feature type="transmembrane region" description="Helical" evidence="1">
    <location>
        <begin position="58"/>
        <end position="82"/>
    </location>
</feature>
<dbReference type="AlphaFoldDB" id="A0A9P6BZA1"/>
<evidence type="ECO:0000256" key="1">
    <source>
        <dbReference type="SAM" id="Phobius"/>
    </source>
</evidence>
<evidence type="ECO:0000313" key="2">
    <source>
        <dbReference type="EMBL" id="KAF9443439.1"/>
    </source>
</evidence>
<keyword evidence="1" id="KW-1133">Transmembrane helix</keyword>
<proteinExistence type="predicted"/>
<keyword evidence="1" id="KW-0812">Transmembrane</keyword>
<dbReference type="Proteomes" id="UP000807342">
    <property type="component" value="Unassembled WGS sequence"/>
</dbReference>
<organism evidence="2 3">
    <name type="scientific">Macrolepiota fuliginosa MF-IS2</name>
    <dbReference type="NCBI Taxonomy" id="1400762"/>
    <lineage>
        <taxon>Eukaryota</taxon>
        <taxon>Fungi</taxon>
        <taxon>Dikarya</taxon>
        <taxon>Basidiomycota</taxon>
        <taxon>Agaricomycotina</taxon>
        <taxon>Agaricomycetes</taxon>
        <taxon>Agaricomycetidae</taxon>
        <taxon>Agaricales</taxon>
        <taxon>Agaricineae</taxon>
        <taxon>Agaricaceae</taxon>
        <taxon>Macrolepiota</taxon>
    </lineage>
</organism>
<keyword evidence="3" id="KW-1185">Reference proteome</keyword>
<dbReference type="EMBL" id="MU151475">
    <property type="protein sequence ID" value="KAF9443439.1"/>
    <property type="molecule type" value="Genomic_DNA"/>
</dbReference>
<name>A0A9P6BZA1_9AGAR</name>
<feature type="transmembrane region" description="Helical" evidence="1">
    <location>
        <begin position="20"/>
        <end position="38"/>
    </location>
</feature>
<feature type="transmembrane region" description="Helical" evidence="1">
    <location>
        <begin position="129"/>
        <end position="148"/>
    </location>
</feature>